<dbReference type="CDD" id="cd08017">
    <property type="entry name" value="M20_IAA_Hyd"/>
    <property type="match status" value="1"/>
</dbReference>
<dbReference type="OrthoDB" id="6119954at2759"/>
<dbReference type="SUPFAM" id="SSF53187">
    <property type="entry name" value="Zn-dependent exopeptidases"/>
    <property type="match status" value="1"/>
</dbReference>
<sequence length="433" mass="45776">MSRRTLLVATALLLAACAVQLPAAAAAPLGSLLESAARLDSWLVSTRRAFHAQPELVFEEHNTSAAIRQHLDELGIRYKFPIARTGIVAEIGQGQPVVVLRADIDALPILEETGFDYASRSPGRMHACGHDAHMTMLLGGAKLLKGMEAQLKGTVRLLFQPAEEGGAGGDLMVKEGALEGVKAAFGMHVWPMLPSGVVASRAGTIMSGAIQFEATLRGRGGHAAMPHLTADPVVASAAAVGALQALVARETSPFDSAVVSVTRLQAGEAFNVIPDEAKIGGTVRSNNDEGMARLRRRLEETVAGVAAAHGCTSEVSWLEESMPYYPPTVNDGEAYKFAMDVAGSLRDDPGLVTETEASMAGEDFSFIGRAVPSCFIFLGIRNETAGSVHGLHTPRFTLDEGVLKLGAALHAGLASQYLQRWHERQAGGAKEEL</sequence>
<keyword evidence="8" id="KW-1185">Reference proteome</keyword>
<feature type="binding site" evidence="4">
    <location>
        <position position="392"/>
    </location>
    <ligand>
        <name>Mn(2+)</name>
        <dbReference type="ChEBI" id="CHEBI:29035"/>
        <label>2</label>
    </ligand>
</feature>
<dbReference type="Pfam" id="PF01546">
    <property type="entry name" value="Peptidase_M20"/>
    <property type="match status" value="1"/>
</dbReference>
<dbReference type="Gene3D" id="3.40.630.10">
    <property type="entry name" value="Zn peptidases"/>
    <property type="match status" value="1"/>
</dbReference>
<keyword evidence="4" id="KW-0464">Manganese</keyword>
<dbReference type="PROSITE" id="PS51318">
    <property type="entry name" value="TAT"/>
    <property type="match status" value="1"/>
</dbReference>
<dbReference type="InterPro" id="IPR017439">
    <property type="entry name" value="Amidohydrolase"/>
</dbReference>
<reference evidence="7 8" key="1">
    <citation type="journal article" date="2018" name="Plant J.">
        <title>Genome sequences of Chlorella sorokiniana UTEX 1602 and Micractinium conductrix SAG 241.80: implications to maltose excretion by a green alga.</title>
        <authorList>
            <person name="Arriola M.B."/>
            <person name="Velmurugan N."/>
            <person name="Zhang Y."/>
            <person name="Plunkett M.H."/>
            <person name="Hondzo H."/>
            <person name="Barney B.M."/>
        </authorList>
    </citation>
    <scope>NUCLEOTIDE SEQUENCE [LARGE SCALE GENOMIC DNA]</scope>
    <source>
        <strain evidence="7 8">SAG 241.80</strain>
    </source>
</reference>
<feature type="domain" description="Peptidase M20 dimerisation" evidence="6">
    <location>
        <begin position="207"/>
        <end position="303"/>
    </location>
</feature>
<dbReference type="PROSITE" id="PS51257">
    <property type="entry name" value="PROKAR_LIPOPROTEIN"/>
    <property type="match status" value="1"/>
</dbReference>
<dbReference type="AlphaFoldDB" id="A0A2P6V0X4"/>
<dbReference type="GO" id="GO:0016787">
    <property type="term" value="F:hydrolase activity"/>
    <property type="evidence" value="ECO:0007669"/>
    <property type="project" value="UniProtKB-KW"/>
</dbReference>
<feature type="binding site" evidence="4">
    <location>
        <position position="128"/>
    </location>
    <ligand>
        <name>Mn(2+)</name>
        <dbReference type="ChEBI" id="CHEBI:29035"/>
        <label>2</label>
    </ligand>
</feature>
<evidence type="ECO:0000256" key="1">
    <source>
        <dbReference type="ARBA" id="ARBA00006153"/>
    </source>
</evidence>
<dbReference type="InterPro" id="IPR006311">
    <property type="entry name" value="TAT_signal"/>
</dbReference>
<evidence type="ECO:0000256" key="2">
    <source>
        <dbReference type="ARBA" id="ARBA00022729"/>
    </source>
</evidence>
<dbReference type="PIRSF" id="PIRSF005962">
    <property type="entry name" value="Pept_M20D_amidohydro"/>
    <property type="match status" value="1"/>
</dbReference>
<comment type="similarity">
    <text evidence="1">Belongs to the peptidase M20 family.</text>
</comment>
<keyword evidence="2 5" id="KW-0732">Signal</keyword>
<evidence type="ECO:0000256" key="3">
    <source>
        <dbReference type="ARBA" id="ARBA00022801"/>
    </source>
</evidence>
<dbReference type="InterPro" id="IPR044757">
    <property type="entry name" value="ILR1-like_Hyd"/>
</dbReference>
<evidence type="ECO:0000259" key="6">
    <source>
        <dbReference type="Pfam" id="PF07687"/>
    </source>
</evidence>
<accession>A0A2P6V0X4</accession>
<dbReference type="Gene3D" id="3.30.70.360">
    <property type="match status" value="1"/>
</dbReference>
<dbReference type="InterPro" id="IPR036264">
    <property type="entry name" value="Bact_exopeptidase_dim_dom"/>
</dbReference>
<dbReference type="InterPro" id="IPR011650">
    <property type="entry name" value="Peptidase_M20_dimer"/>
</dbReference>
<dbReference type="Proteomes" id="UP000239649">
    <property type="component" value="Unassembled WGS sequence"/>
</dbReference>
<feature type="binding site" evidence="4">
    <location>
        <position position="188"/>
    </location>
    <ligand>
        <name>Mn(2+)</name>
        <dbReference type="ChEBI" id="CHEBI:29035"/>
        <label>2</label>
    </ligand>
</feature>
<dbReference type="Pfam" id="PF07687">
    <property type="entry name" value="M20_dimer"/>
    <property type="match status" value="1"/>
</dbReference>
<dbReference type="GO" id="GO:0009850">
    <property type="term" value="P:auxin metabolic process"/>
    <property type="evidence" value="ECO:0007669"/>
    <property type="project" value="InterPro"/>
</dbReference>
<dbReference type="EMBL" id="LHPF02000049">
    <property type="protein sequence ID" value="PSC67739.1"/>
    <property type="molecule type" value="Genomic_DNA"/>
</dbReference>
<dbReference type="FunFam" id="3.30.70.360:FF:000001">
    <property type="entry name" value="N-acetyldiaminopimelate deacetylase"/>
    <property type="match status" value="1"/>
</dbReference>
<feature type="chain" id="PRO_5015203665" evidence="5">
    <location>
        <begin position="27"/>
        <end position="433"/>
    </location>
</feature>
<dbReference type="InterPro" id="IPR002933">
    <property type="entry name" value="Peptidase_M20"/>
</dbReference>
<evidence type="ECO:0000256" key="4">
    <source>
        <dbReference type="PIRSR" id="PIRSR005962-1"/>
    </source>
</evidence>
<feature type="binding site" evidence="4">
    <location>
        <position position="130"/>
    </location>
    <ligand>
        <name>Mn(2+)</name>
        <dbReference type="ChEBI" id="CHEBI:29035"/>
        <label>2</label>
    </ligand>
</feature>
<name>A0A2P6V0X4_9CHLO</name>
<comment type="caution">
    <text evidence="7">The sequence shown here is derived from an EMBL/GenBank/DDBJ whole genome shotgun (WGS) entry which is preliminary data.</text>
</comment>
<proteinExistence type="inferred from homology"/>
<dbReference type="NCBIfam" id="TIGR01891">
    <property type="entry name" value="amidohydrolases"/>
    <property type="match status" value="1"/>
</dbReference>
<comment type="cofactor">
    <cofactor evidence="4">
        <name>Mn(2+)</name>
        <dbReference type="ChEBI" id="CHEBI:29035"/>
    </cofactor>
    <text evidence="4">The Mn(2+) ion enhances activity.</text>
</comment>
<feature type="signal peptide" evidence="5">
    <location>
        <begin position="1"/>
        <end position="26"/>
    </location>
</feature>
<evidence type="ECO:0000313" key="8">
    <source>
        <dbReference type="Proteomes" id="UP000239649"/>
    </source>
</evidence>
<feature type="binding site" evidence="4">
    <location>
        <position position="164"/>
    </location>
    <ligand>
        <name>Mn(2+)</name>
        <dbReference type="ChEBI" id="CHEBI:29035"/>
        <label>2</label>
    </ligand>
</feature>
<dbReference type="GO" id="GO:0046872">
    <property type="term" value="F:metal ion binding"/>
    <property type="evidence" value="ECO:0007669"/>
    <property type="project" value="UniProtKB-KW"/>
</dbReference>
<gene>
    <name evidence="7" type="ORF">C2E20_8598</name>
</gene>
<dbReference type="PANTHER" id="PTHR11014">
    <property type="entry name" value="PEPTIDASE M20 FAMILY MEMBER"/>
    <property type="match status" value="1"/>
</dbReference>
<protein>
    <submittedName>
        <fullName evidence="7">IAA-amino acid hydrolase ILR1-like 3</fullName>
    </submittedName>
</protein>
<organism evidence="7 8">
    <name type="scientific">Micractinium conductrix</name>
    <dbReference type="NCBI Taxonomy" id="554055"/>
    <lineage>
        <taxon>Eukaryota</taxon>
        <taxon>Viridiplantae</taxon>
        <taxon>Chlorophyta</taxon>
        <taxon>core chlorophytes</taxon>
        <taxon>Trebouxiophyceae</taxon>
        <taxon>Chlorellales</taxon>
        <taxon>Chlorellaceae</taxon>
        <taxon>Chlorella clade</taxon>
        <taxon>Micractinium</taxon>
    </lineage>
</organism>
<evidence type="ECO:0000313" key="7">
    <source>
        <dbReference type="EMBL" id="PSC67739.1"/>
    </source>
</evidence>
<keyword evidence="3" id="KW-0378">Hydrolase</keyword>
<dbReference type="PANTHER" id="PTHR11014:SF62">
    <property type="entry name" value="IAA-AMINO ACID HYDROLASE ILR1-LIKE 6"/>
    <property type="match status" value="1"/>
</dbReference>
<dbReference type="SUPFAM" id="SSF55031">
    <property type="entry name" value="Bacterial exopeptidase dimerisation domain"/>
    <property type="match status" value="1"/>
</dbReference>
<evidence type="ECO:0000256" key="5">
    <source>
        <dbReference type="SAM" id="SignalP"/>
    </source>
</evidence>
<keyword evidence="4" id="KW-0479">Metal-binding</keyword>